<evidence type="ECO:0000313" key="3">
    <source>
        <dbReference type="EMBL" id="KWV42311.1"/>
    </source>
</evidence>
<organism evidence="3 4">
    <name type="scientific">Rhizobium altiplani</name>
    <dbReference type="NCBI Taxonomy" id="1864509"/>
    <lineage>
        <taxon>Bacteria</taxon>
        <taxon>Pseudomonadati</taxon>
        <taxon>Pseudomonadota</taxon>
        <taxon>Alphaproteobacteria</taxon>
        <taxon>Hyphomicrobiales</taxon>
        <taxon>Rhizobiaceae</taxon>
        <taxon>Rhizobium/Agrobacterium group</taxon>
        <taxon>Rhizobium</taxon>
    </lineage>
</organism>
<proteinExistence type="inferred from homology"/>
<gene>
    <name evidence="3" type="ORF">AS026_20915</name>
</gene>
<comment type="similarity">
    <text evidence="1">Belongs to the phD/YefM antitoxin family.</text>
</comment>
<dbReference type="Proteomes" id="UP000068164">
    <property type="component" value="Unassembled WGS sequence"/>
</dbReference>
<dbReference type="OrthoDB" id="7998884at2"/>
<name>A0A109J4R6_9HYPH</name>
<dbReference type="InterPro" id="IPR036165">
    <property type="entry name" value="YefM-like_sf"/>
</dbReference>
<evidence type="ECO:0000256" key="2">
    <source>
        <dbReference type="SAM" id="MobiDB-lite"/>
    </source>
</evidence>
<sequence>MEVAEAAERLDELIDLALRDDEVVVCRGGNPVAVIMAVRKASQATIDDFLALAAEGRPTSNDLTSNHDDLYDENGLPT</sequence>
<evidence type="ECO:0000256" key="1">
    <source>
        <dbReference type="ARBA" id="ARBA00009981"/>
    </source>
</evidence>
<accession>A0A109J4R6</accession>
<dbReference type="SUPFAM" id="SSF143120">
    <property type="entry name" value="YefM-like"/>
    <property type="match status" value="1"/>
</dbReference>
<dbReference type="Gene3D" id="3.40.1620.10">
    <property type="entry name" value="YefM-like domain"/>
    <property type="match status" value="1"/>
</dbReference>
<dbReference type="EMBL" id="LNCD01000136">
    <property type="protein sequence ID" value="KWV42311.1"/>
    <property type="molecule type" value="Genomic_DNA"/>
</dbReference>
<feature type="region of interest" description="Disordered" evidence="2">
    <location>
        <begin position="57"/>
        <end position="78"/>
    </location>
</feature>
<comment type="caution">
    <text evidence="3">The sequence shown here is derived from an EMBL/GenBank/DDBJ whole genome shotgun (WGS) entry which is preliminary data.</text>
</comment>
<reference evidence="3 4" key="1">
    <citation type="submission" date="2015-11" db="EMBL/GenBank/DDBJ databases">
        <title>Draft Genome Sequence of the Strain BR 10423 (Rhizobium sp.) isolated from nodules of Mimosa pudica.</title>
        <authorList>
            <person name="Barauna A.C."/>
            <person name="Zilli J.E."/>
            <person name="Simoes-Araujo J.L."/>
            <person name="Reis V.M."/>
            <person name="James E.K."/>
            <person name="Reis F.B.Jr."/>
            <person name="Rouws L.F."/>
            <person name="Passos S.R."/>
            <person name="Gois S.R."/>
        </authorList>
    </citation>
    <scope>NUCLEOTIDE SEQUENCE [LARGE SCALE GENOMIC DNA]</scope>
    <source>
        <strain evidence="3 4">BR10423</strain>
    </source>
</reference>
<evidence type="ECO:0000313" key="4">
    <source>
        <dbReference type="Proteomes" id="UP000068164"/>
    </source>
</evidence>
<dbReference type="AlphaFoldDB" id="A0A109J4R6"/>
<keyword evidence="4" id="KW-1185">Reference proteome</keyword>
<protein>
    <submittedName>
        <fullName evidence="3">Prevent-host-death family protein</fullName>
    </submittedName>
</protein>